<dbReference type="Proteomes" id="UP001157502">
    <property type="component" value="Chromosome 32"/>
</dbReference>
<evidence type="ECO:0000313" key="2">
    <source>
        <dbReference type="Proteomes" id="UP001157502"/>
    </source>
</evidence>
<proteinExistence type="predicted"/>
<dbReference type="EMBL" id="CM055759">
    <property type="protein sequence ID" value="KAJ7987818.1"/>
    <property type="molecule type" value="Genomic_DNA"/>
</dbReference>
<reference evidence="1" key="1">
    <citation type="submission" date="2021-05" db="EMBL/GenBank/DDBJ databases">
        <authorList>
            <person name="Pan Q."/>
            <person name="Jouanno E."/>
            <person name="Zahm M."/>
            <person name="Klopp C."/>
            <person name="Cabau C."/>
            <person name="Louis A."/>
            <person name="Berthelot C."/>
            <person name="Parey E."/>
            <person name="Roest Crollius H."/>
            <person name="Montfort J."/>
            <person name="Robinson-Rechavi M."/>
            <person name="Bouchez O."/>
            <person name="Lampietro C."/>
            <person name="Lopez Roques C."/>
            <person name="Donnadieu C."/>
            <person name="Postlethwait J."/>
            <person name="Bobe J."/>
            <person name="Dillon D."/>
            <person name="Chandos A."/>
            <person name="von Hippel F."/>
            <person name="Guiguen Y."/>
        </authorList>
    </citation>
    <scope>NUCLEOTIDE SEQUENCE</scope>
    <source>
        <strain evidence="1">YG-Jan2019</strain>
    </source>
</reference>
<sequence>MGMSKNQSETNVQRYLHQAGCSWEFNPPHASHMGGSWERMIGLARRILDSMLLSQCSRLTHEVLCTLMAEVSAIMNSRPLVPVSNDPEDPFILSPSMLLTQKVGVPPPPGDFTDKDLLTKQWRQVQALASNFWNRWSREYLATLQHRMKWTKSKRNLQEGDIVLLKDNQAARNSWPMAIITKTYPGEDGRVRKLELKTTEQGHSKIFLRPISEVIMLLTKD</sequence>
<name>A0ACC2F8T4_DALPE</name>
<gene>
    <name evidence="1" type="ORF">DPEC_G00330460</name>
</gene>
<comment type="caution">
    <text evidence="1">The sequence shown here is derived from an EMBL/GenBank/DDBJ whole genome shotgun (WGS) entry which is preliminary data.</text>
</comment>
<organism evidence="1 2">
    <name type="scientific">Dallia pectoralis</name>
    <name type="common">Alaska blackfish</name>
    <dbReference type="NCBI Taxonomy" id="75939"/>
    <lineage>
        <taxon>Eukaryota</taxon>
        <taxon>Metazoa</taxon>
        <taxon>Chordata</taxon>
        <taxon>Craniata</taxon>
        <taxon>Vertebrata</taxon>
        <taxon>Euteleostomi</taxon>
        <taxon>Actinopterygii</taxon>
        <taxon>Neopterygii</taxon>
        <taxon>Teleostei</taxon>
        <taxon>Protacanthopterygii</taxon>
        <taxon>Esociformes</taxon>
        <taxon>Umbridae</taxon>
        <taxon>Dallia</taxon>
    </lineage>
</organism>
<accession>A0ACC2F8T4</accession>
<evidence type="ECO:0000313" key="1">
    <source>
        <dbReference type="EMBL" id="KAJ7987818.1"/>
    </source>
</evidence>
<keyword evidence="2" id="KW-1185">Reference proteome</keyword>
<protein>
    <submittedName>
        <fullName evidence="1">Uncharacterized protein</fullName>
    </submittedName>
</protein>